<comment type="caution">
    <text evidence="2">The sequence shown here is derived from an EMBL/GenBank/DDBJ whole genome shotgun (WGS) entry which is preliminary data.</text>
</comment>
<feature type="non-terminal residue" evidence="2">
    <location>
        <position position="59"/>
    </location>
</feature>
<dbReference type="EMBL" id="CAJVPK010007576">
    <property type="protein sequence ID" value="CAG8656894.1"/>
    <property type="molecule type" value="Genomic_DNA"/>
</dbReference>
<sequence>MKELLIHEKSDPLIWWKANCNSYPNLSNLVQKYLSILVTSVPFEKLFSDAEIYVTSLRN</sequence>
<dbReference type="GO" id="GO:0046983">
    <property type="term" value="F:protein dimerization activity"/>
    <property type="evidence" value="ECO:0007669"/>
    <property type="project" value="InterPro"/>
</dbReference>
<feature type="domain" description="HAT C-terminal dimerisation" evidence="1">
    <location>
        <begin position="8"/>
        <end position="50"/>
    </location>
</feature>
<dbReference type="PANTHER" id="PTHR47611:SF3">
    <property type="entry name" value="HAT C-TERMINAL DIMERISATION DOMAIN-CONTAINING PROTEIN"/>
    <property type="match status" value="1"/>
</dbReference>
<proteinExistence type="predicted"/>
<dbReference type="Proteomes" id="UP000789706">
    <property type="component" value="Unassembled WGS sequence"/>
</dbReference>
<gene>
    <name evidence="2" type="ORF">DEBURN_LOCUS11628</name>
</gene>
<dbReference type="PANTHER" id="PTHR47611">
    <property type="entry name" value="HAT DIMERISATION DOMAIN, C-TERMINAL"/>
    <property type="match status" value="1"/>
</dbReference>
<protein>
    <submittedName>
        <fullName evidence="2">9901_t:CDS:1</fullName>
    </submittedName>
</protein>
<reference evidence="2" key="1">
    <citation type="submission" date="2021-06" db="EMBL/GenBank/DDBJ databases">
        <authorList>
            <person name="Kallberg Y."/>
            <person name="Tangrot J."/>
            <person name="Rosling A."/>
        </authorList>
    </citation>
    <scope>NUCLEOTIDE SEQUENCE</scope>
    <source>
        <strain evidence="2">AZ414A</strain>
    </source>
</reference>
<evidence type="ECO:0000259" key="1">
    <source>
        <dbReference type="Pfam" id="PF05699"/>
    </source>
</evidence>
<evidence type="ECO:0000313" key="2">
    <source>
        <dbReference type="EMBL" id="CAG8656894.1"/>
    </source>
</evidence>
<accession>A0A9N9E198</accession>
<keyword evidence="3" id="KW-1185">Reference proteome</keyword>
<name>A0A9N9E198_9GLOM</name>
<dbReference type="Pfam" id="PF05699">
    <property type="entry name" value="Dimer_Tnp_hAT"/>
    <property type="match status" value="1"/>
</dbReference>
<dbReference type="OrthoDB" id="2409584at2759"/>
<dbReference type="InterPro" id="IPR008906">
    <property type="entry name" value="HATC_C_dom"/>
</dbReference>
<dbReference type="SUPFAM" id="SSF53098">
    <property type="entry name" value="Ribonuclease H-like"/>
    <property type="match status" value="1"/>
</dbReference>
<dbReference type="AlphaFoldDB" id="A0A9N9E198"/>
<organism evidence="2 3">
    <name type="scientific">Diversispora eburnea</name>
    <dbReference type="NCBI Taxonomy" id="1213867"/>
    <lineage>
        <taxon>Eukaryota</taxon>
        <taxon>Fungi</taxon>
        <taxon>Fungi incertae sedis</taxon>
        <taxon>Mucoromycota</taxon>
        <taxon>Glomeromycotina</taxon>
        <taxon>Glomeromycetes</taxon>
        <taxon>Diversisporales</taxon>
        <taxon>Diversisporaceae</taxon>
        <taxon>Diversispora</taxon>
    </lineage>
</organism>
<dbReference type="InterPro" id="IPR012337">
    <property type="entry name" value="RNaseH-like_sf"/>
</dbReference>
<evidence type="ECO:0000313" key="3">
    <source>
        <dbReference type="Proteomes" id="UP000789706"/>
    </source>
</evidence>
<feature type="non-terminal residue" evidence="2">
    <location>
        <position position="1"/>
    </location>
</feature>